<keyword evidence="1" id="KW-0472">Membrane</keyword>
<name>A0ABS9K4L9_9RHOO</name>
<evidence type="ECO:0000313" key="2">
    <source>
        <dbReference type="EMBL" id="MCG2578119.1"/>
    </source>
</evidence>
<sequence>MSAEIEQVLVVRKVKAASIYKLLLCGLLIAFVPLGLVFGISGLFGADTVKWNNQPIHGVAALFVGPALSVFIALLFTGFLGTLTSFGLWLFSRFRTISIRVVLAQPSAPRDAPQAVRP</sequence>
<organism evidence="2 3">
    <name type="scientific">Dechloromonas hankyongensis</name>
    <dbReference type="NCBI Taxonomy" id="2908002"/>
    <lineage>
        <taxon>Bacteria</taxon>
        <taxon>Pseudomonadati</taxon>
        <taxon>Pseudomonadota</taxon>
        <taxon>Betaproteobacteria</taxon>
        <taxon>Rhodocyclales</taxon>
        <taxon>Azonexaceae</taxon>
        <taxon>Dechloromonas</taxon>
    </lineage>
</organism>
<evidence type="ECO:0000256" key="1">
    <source>
        <dbReference type="SAM" id="Phobius"/>
    </source>
</evidence>
<proteinExistence type="predicted"/>
<comment type="caution">
    <text evidence="2">The sequence shown here is derived from an EMBL/GenBank/DDBJ whole genome shotgun (WGS) entry which is preliminary data.</text>
</comment>
<reference evidence="2" key="1">
    <citation type="submission" date="2022-01" db="EMBL/GenBank/DDBJ databases">
        <authorList>
            <person name="Jo J.-H."/>
            <person name="Im W.-T."/>
        </authorList>
    </citation>
    <scope>NUCLEOTIDE SEQUENCE</scope>
    <source>
        <strain evidence="2">XY25</strain>
    </source>
</reference>
<dbReference type="RefSeq" id="WP_275711447.1">
    <property type="nucleotide sequence ID" value="NZ_JAKLTN010000002.1"/>
</dbReference>
<dbReference type="EMBL" id="JAKLTN010000002">
    <property type="protein sequence ID" value="MCG2578119.1"/>
    <property type="molecule type" value="Genomic_DNA"/>
</dbReference>
<feature type="transmembrane region" description="Helical" evidence="1">
    <location>
        <begin position="58"/>
        <end position="91"/>
    </location>
</feature>
<keyword evidence="1" id="KW-1133">Transmembrane helix</keyword>
<dbReference type="Proteomes" id="UP001165384">
    <property type="component" value="Unassembled WGS sequence"/>
</dbReference>
<evidence type="ECO:0008006" key="4">
    <source>
        <dbReference type="Google" id="ProtNLM"/>
    </source>
</evidence>
<feature type="transmembrane region" description="Helical" evidence="1">
    <location>
        <begin position="22"/>
        <end position="46"/>
    </location>
</feature>
<keyword evidence="1" id="KW-0812">Transmembrane</keyword>
<protein>
    <recommendedName>
        <fullName evidence="4">DUF3566 domain-containing protein</fullName>
    </recommendedName>
</protein>
<accession>A0ABS9K4L9</accession>
<keyword evidence="3" id="KW-1185">Reference proteome</keyword>
<evidence type="ECO:0000313" key="3">
    <source>
        <dbReference type="Proteomes" id="UP001165384"/>
    </source>
</evidence>
<gene>
    <name evidence="2" type="ORF">LZ012_14080</name>
</gene>